<dbReference type="InterPro" id="IPR000873">
    <property type="entry name" value="AMP-dep_synth/lig_dom"/>
</dbReference>
<dbReference type="InterPro" id="IPR042099">
    <property type="entry name" value="ANL_N_sf"/>
</dbReference>
<sequence length="524" mass="54021">MTPLQLPGAATVPELLRNGAGRYPDQLALSARSVSGARLRRSYAGLVRDMDHAAVELASLGLAAGDRAATFLTNDAGYEFVMTALGAVARGAIVVPFNTRASDEEIRHAFALTEPGLVVVEASHAERLRGLAPAGTRLAVAGEDVFASGPGEEAPSNPGRGPGTAAPRAGDIAALLFTSGTTARSKAVMASHAGMIASGACCAAALGLRPGDVYQAGFPVFTSAALNIACMACWVAGAGFCLESVLNDEGRLAAIAAEGTSIYHGVPSVLGFMLDSFDPARHDLSGLRRIASGGAALPPDLAARLAETWPHADLVQIYGLTESGPTGTVLAPEEAQAGRGSIGRAMPGCVVEILGDDGQAVETGQTGEIAITGPAVAVGYFRDPEATRKAFSGRRVLTGDLGRLDAEGFLHFADRKKDVINRGGLKIASIAVEDVLHAHPAVSEAAVVAVPHAKLGEDVGAAVVLRPGQRADEAELRSHCAAALADYAVPRRWLVLDSLPRNPMGKVLKNELRARFSAPPKPGR</sequence>
<evidence type="ECO:0000313" key="5">
    <source>
        <dbReference type="EMBL" id="MFC5293614.1"/>
    </source>
</evidence>
<dbReference type="PANTHER" id="PTHR43201:SF5">
    <property type="entry name" value="MEDIUM-CHAIN ACYL-COA LIGASE ACSF2, MITOCHONDRIAL"/>
    <property type="match status" value="1"/>
</dbReference>
<dbReference type="Gene3D" id="3.30.300.30">
    <property type="match status" value="1"/>
</dbReference>
<comment type="similarity">
    <text evidence="1">Belongs to the ATP-dependent AMP-binding enzyme family.</text>
</comment>
<keyword evidence="2" id="KW-0436">Ligase</keyword>
<dbReference type="InterPro" id="IPR045851">
    <property type="entry name" value="AMP-bd_C_sf"/>
</dbReference>
<feature type="domain" description="AMP-dependent synthetase/ligase" evidence="3">
    <location>
        <begin position="18"/>
        <end position="381"/>
    </location>
</feature>
<protein>
    <submittedName>
        <fullName evidence="5">Class I adenylate-forming enzyme family protein</fullName>
    </submittedName>
</protein>
<evidence type="ECO:0000259" key="3">
    <source>
        <dbReference type="Pfam" id="PF00501"/>
    </source>
</evidence>
<name>A0ABW0F4V3_9HYPH</name>
<organism evidence="5 6">
    <name type="scientific">Bosea minatitlanensis</name>
    <dbReference type="NCBI Taxonomy" id="128782"/>
    <lineage>
        <taxon>Bacteria</taxon>
        <taxon>Pseudomonadati</taxon>
        <taxon>Pseudomonadota</taxon>
        <taxon>Alphaproteobacteria</taxon>
        <taxon>Hyphomicrobiales</taxon>
        <taxon>Boseaceae</taxon>
        <taxon>Bosea</taxon>
    </lineage>
</organism>
<dbReference type="Pfam" id="PF13193">
    <property type="entry name" value="AMP-binding_C"/>
    <property type="match status" value="1"/>
</dbReference>
<keyword evidence="6" id="KW-1185">Reference proteome</keyword>
<accession>A0ABW0F4V3</accession>
<dbReference type="PANTHER" id="PTHR43201">
    <property type="entry name" value="ACYL-COA SYNTHETASE"/>
    <property type="match status" value="1"/>
</dbReference>
<dbReference type="RefSeq" id="WP_260348193.1">
    <property type="nucleotide sequence ID" value="NZ_JAOAOS010000004.1"/>
</dbReference>
<dbReference type="SUPFAM" id="SSF56801">
    <property type="entry name" value="Acetyl-CoA synthetase-like"/>
    <property type="match status" value="1"/>
</dbReference>
<dbReference type="InterPro" id="IPR025110">
    <property type="entry name" value="AMP-bd_C"/>
</dbReference>
<dbReference type="Pfam" id="PF00501">
    <property type="entry name" value="AMP-binding"/>
    <property type="match status" value="1"/>
</dbReference>
<gene>
    <name evidence="5" type="ORF">ACFPK2_11505</name>
</gene>
<comment type="caution">
    <text evidence="5">The sequence shown here is derived from an EMBL/GenBank/DDBJ whole genome shotgun (WGS) entry which is preliminary data.</text>
</comment>
<reference evidence="6" key="1">
    <citation type="journal article" date="2019" name="Int. J. Syst. Evol. Microbiol.">
        <title>The Global Catalogue of Microorganisms (GCM) 10K type strain sequencing project: providing services to taxonomists for standard genome sequencing and annotation.</title>
        <authorList>
            <consortium name="The Broad Institute Genomics Platform"/>
            <consortium name="The Broad Institute Genome Sequencing Center for Infectious Disease"/>
            <person name="Wu L."/>
            <person name="Ma J."/>
        </authorList>
    </citation>
    <scope>NUCLEOTIDE SEQUENCE [LARGE SCALE GENOMIC DNA]</scope>
    <source>
        <strain evidence="6">CGMCC 1.15643</strain>
    </source>
</reference>
<evidence type="ECO:0000259" key="4">
    <source>
        <dbReference type="Pfam" id="PF13193"/>
    </source>
</evidence>
<dbReference type="Gene3D" id="3.40.50.12780">
    <property type="entry name" value="N-terminal domain of ligase-like"/>
    <property type="match status" value="1"/>
</dbReference>
<proteinExistence type="inferred from homology"/>
<dbReference type="Proteomes" id="UP001595976">
    <property type="component" value="Unassembled WGS sequence"/>
</dbReference>
<evidence type="ECO:0000313" key="6">
    <source>
        <dbReference type="Proteomes" id="UP001595976"/>
    </source>
</evidence>
<feature type="domain" description="AMP-binding enzyme C-terminal" evidence="4">
    <location>
        <begin position="432"/>
        <end position="506"/>
    </location>
</feature>
<dbReference type="EMBL" id="JBHSLI010000004">
    <property type="protein sequence ID" value="MFC5293614.1"/>
    <property type="molecule type" value="Genomic_DNA"/>
</dbReference>
<evidence type="ECO:0000256" key="2">
    <source>
        <dbReference type="ARBA" id="ARBA00022598"/>
    </source>
</evidence>
<evidence type="ECO:0000256" key="1">
    <source>
        <dbReference type="ARBA" id="ARBA00006432"/>
    </source>
</evidence>